<gene>
    <name evidence="2" type="ORF">OESDEN_24365</name>
</gene>
<reference evidence="2 3" key="1">
    <citation type="submission" date="2014-03" db="EMBL/GenBank/DDBJ databases">
        <title>Draft genome of the hookworm Oesophagostomum dentatum.</title>
        <authorList>
            <person name="Mitreva M."/>
        </authorList>
    </citation>
    <scope>NUCLEOTIDE SEQUENCE [LARGE SCALE GENOMIC DNA]</scope>
    <source>
        <strain evidence="2 3">OD-Hann</strain>
    </source>
</reference>
<dbReference type="EMBL" id="KN612175">
    <property type="protein sequence ID" value="KHJ76016.1"/>
    <property type="molecule type" value="Genomic_DNA"/>
</dbReference>
<dbReference type="Proteomes" id="UP000053660">
    <property type="component" value="Unassembled WGS sequence"/>
</dbReference>
<keyword evidence="1" id="KW-1133">Transmembrane helix</keyword>
<evidence type="ECO:0000256" key="1">
    <source>
        <dbReference type="SAM" id="Phobius"/>
    </source>
</evidence>
<accession>A0A0B1RWK5</accession>
<evidence type="ECO:0000313" key="2">
    <source>
        <dbReference type="EMBL" id="KHJ76016.1"/>
    </source>
</evidence>
<protein>
    <submittedName>
        <fullName evidence="2">Uncharacterized protein</fullName>
    </submittedName>
</protein>
<keyword evidence="1" id="KW-0812">Transmembrane</keyword>
<name>A0A0B1RWK5_OESDE</name>
<evidence type="ECO:0000313" key="3">
    <source>
        <dbReference type="Proteomes" id="UP000053660"/>
    </source>
</evidence>
<keyword evidence="1" id="KW-0472">Membrane</keyword>
<keyword evidence="3" id="KW-1185">Reference proteome</keyword>
<organism evidence="2 3">
    <name type="scientific">Oesophagostomum dentatum</name>
    <name type="common">Nodular worm</name>
    <dbReference type="NCBI Taxonomy" id="61180"/>
    <lineage>
        <taxon>Eukaryota</taxon>
        <taxon>Metazoa</taxon>
        <taxon>Ecdysozoa</taxon>
        <taxon>Nematoda</taxon>
        <taxon>Chromadorea</taxon>
        <taxon>Rhabditida</taxon>
        <taxon>Rhabditina</taxon>
        <taxon>Rhabditomorpha</taxon>
        <taxon>Strongyloidea</taxon>
        <taxon>Strongylidae</taxon>
        <taxon>Oesophagostomum</taxon>
    </lineage>
</organism>
<sequence>MCYSNSSLIPKEPDVKTTAIVPSHTESSTAAASTKPEISEIDEILEFFDLAYSNDTDEYVEAGADEDEEFLFWTIIAISVFFSFFAIMAGYESVVLMLKRTAPPRPAQPRPLSKSK</sequence>
<dbReference type="AlphaFoldDB" id="A0A0B1RWK5"/>
<feature type="transmembrane region" description="Helical" evidence="1">
    <location>
        <begin position="70"/>
        <end position="91"/>
    </location>
</feature>
<proteinExistence type="predicted"/>